<dbReference type="Pfam" id="PF00571">
    <property type="entry name" value="CBS"/>
    <property type="match status" value="2"/>
</dbReference>
<dbReference type="RefSeq" id="WP_064084684.1">
    <property type="nucleotide sequence ID" value="NZ_CAJPRZ010000009.1"/>
</dbReference>
<evidence type="ECO:0000259" key="10">
    <source>
        <dbReference type="PROSITE" id="PS51371"/>
    </source>
</evidence>
<dbReference type="AlphaFoldDB" id="A0A1A9RC56"/>
<gene>
    <name evidence="11" type="ORF">A7P85_10385</name>
</gene>
<evidence type="ECO:0000256" key="8">
    <source>
        <dbReference type="PROSITE-ProRule" id="PRU00703"/>
    </source>
</evidence>
<evidence type="ECO:0000256" key="6">
    <source>
        <dbReference type="ARBA" id="ARBA00022989"/>
    </source>
</evidence>
<dbReference type="Pfam" id="PF01769">
    <property type="entry name" value="MgtE"/>
    <property type="match status" value="1"/>
</dbReference>
<keyword evidence="7 9" id="KW-0472">Membrane</keyword>
<dbReference type="Gene3D" id="3.10.580.10">
    <property type="entry name" value="CBS-domain"/>
    <property type="match status" value="1"/>
</dbReference>
<evidence type="ECO:0000256" key="9">
    <source>
        <dbReference type="RuleBase" id="RU362011"/>
    </source>
</evidence>
<feature type="transmembrane region" description="Helical" evidence="9">
    <location>
        <begin position="384"/>
        <end position="406"/>
    </location>
</feature>
<keyword evidence="9" id="KW-0479">Metal-binding</keyword>
<dbReference type="InterPro" id="IPR036739">
    <property type="entry name" value="SLC41_membr_dom_sf"/>
</dbReference>
<dbReference type="SUPFAM" id="SSF161093">
    <property type="entry name" value="MgtE membrane domain-like"/>
    <property type="match status" value="1"/>
</dbReference>
<feature type="domain" description="CBS" evidence="10">
    <location>
        <begin position="164"/>
        <end position="225"/>
    </location>
</feature>
<organism evidence="11 12">
    <name type="scientific">Eikenella corrodens</name>
    <dbReference type="NCBI Taxonomy" id="539"/>
    <lineage>
        <taxon>Bacteria</taxon>
        <taxon>Pseudomonadati</taxon>
        <taxon>Pseudomonadota</taxon>
        <taxon>Betaproteobacteria</taxon>
        <taxon>Neisseriales</taxon>
        <taxon>Neisseriaceae</taxon>
        <taxon>Eikenella</taxon>
    </lineage>
</organism>
<evidence type="ECO:0000313" key="12">
    <source>
        <dbReference type="Proteomes" id="UP000078003"/>
    </source>
</evidence>
<dbReference type="InterPro" id="IPR006669">
    <property type="entry name" value="MgtE_transporter"/>
</dbReference>
<dbReference type="InterPro" id="IPR000644">
    <property type="entry name" value="CBS_dom"/>
</dbReference>
<feature type="domain" description="CBS" evidence="10">
    <location>
        <begin position="228"/>
        <end position="286"/>
    </location>
</feature>
<name>A0A1A9RC56_EIKCO</name>
<keyword evidence="9" id="KW-1003">Cell membrane</keyword>
<dbReference type="SMART" id="SM00116">
    <property type="entry name" value="CBS"/>
    <property type="match status" value="2"/>
</dbReference>
<evidence type="ECO:0000256" key="5">
    <source>
        <dbReference type="ARBA" id="ARBA00022842"/>
    </source>
</evidence>
<dbReference type="Pfam" id="PF03448">
    <property type="entry name" value="MgtE_N"/>
    <property type="match status" value="1"/>
</dbReference>
<dbReference type="InterPro" id="IPR006668">
    <property type="entry name" value="Mg_transptr_MgtE_intracell_dom"/>
</dbReference>
<dbReference type="EMBL" id="LXSF01000012">
    <property type="protein sequence ID" value="OAM15568.1"/>
    <property type="molecule type" value="Genomic_DNA"/>
</dbReference>
<keyword evidence="3 9" id="KW-0813">Transport</keyword>
<comment type="caution">
    <text evidence="9">Lacks conserved residue(s) required for the propagation of feature annotation.</text>
</comment>
<dbReference type="Proteomes" id="UP000078003">
    <property type="component" value="Unassembled WGS sequence"/>
</dbReference>
<keyword evidence="8" id="KW-0129">CBS domain</keyword>
<feature type="transmembrane region" description="Helical" evidence="9">
    <location>
        <begin position="413"/>
        <end position="437"/>
    </location>
</feature>
<evidence type="ECO:0000256" key="7">
    <source>
        <dbReference type="ARBA" id="ARBA00023136"/>
    </source>
</evidence>
<feature type="transmembrane region" description="Helical" evidence="9">
    <location>
        <begin position="449"/>
        <end position="472"/>
    </location>
</feature>
<dbReference type="SUPFAM" id="SSF54631">
    <property type="entry name" value="CBS-domain pair"/>
    <property type="match status" value="1"/>
</dbReference>
<accession>A0A1A9RC56</accession>
<sequence length="473" mass="51519">MPTLLPSSEQPQIDTGRIHELADALLPVSNTIRPDSVLDNPYLNSCLAELIEILHELHPADIAAVLESLPLQSRLLVWKLVEPESDGTILLEVSDAVRESLIENMERQEILAAVEDMDVDDLAELADDLPRQVVAEALQSLDEDERAKVQASMSFADDQVGAIMDFELVSIRADVTCEVVMRYLRRFESLPDHTDKIFVVDENDVLQGVLPIRKLLVADPDEIVEHIMARDIVRFRPEDNTEEAAQAFERYDLVTAPVTDADGKLIGRLTVDEMVDVIREETEADMLNMAGLQEDEDLFAPVLDSVKNRWMWLAINLCTAFLASRVIGAFEGSIAQIVALAALMPIVAGIGGNSGNQTITMIVRAMAMGQLSGSQALHLLRKEVGVALINGVIWGGVMGVVAWLLYKNIGIGLVMVAAMTLNLLLAATVGVLIPVIMDKLGRDPALGSSVLITAVTDSGGFLIFLGLATIFLL</sequence>
<dbReference type="PROSITE" id="PS51371">
    <property type="entry name" value="CBS"/>
    <property type="match status" value="2"/>
</dbReference>
<comment type="subcellular location">
    <subcellularLocation>
        <location evidence="9">Cell membrane</location>
        <topology evidence="9">Multi-pass membrane protein</topology>
    </subcellularLocation>
    <subcellularLocation>
        <location evidence="1">Membrane</location>
        <topology evidence="1">Multi-pass membrane protein</topology>
    </subcellularLocation>
</comment>
<evidence type="ECO:0000256" key="4">
    <source>
        <dbReference type="ARBA" id="ARBA00022692"/>
    </source>
</evidence>
<dbReference type="GO" id="GO:0046872">
    <property type="term" value="F:metal ion binding"/>
    <property type="evidence" value="ECO:0007669"/>
    <property type="project" value="UniProtKB-KW"/>
</dbReference>
<evidence type="ECO:0000313" key="11">
    <source>
        <dbReference type="EMBL" id="OAM15568.1"/>
    </source>
</evidence>
<dbReference type="SUPFAM" id="SSF158791">
    <property type="entry name" value="MgtE N-terminal domain-like"/>
    <property type="match status" value="1"/>
</dbReference>
<dbReference type="Gene3D" id="1.25.60.10">
    <property type="entry name" value="MgtE N-terminal domain-like"/>
    <property type="match status" value="1"/>
</dbReference>
<dbReference type="GO" id="GO:0005886">
    <property type="term" value="C:plasma membrane"/>
    <property type="evidence" value="ECO:0007669"/>
    <property type="project" value="UniProtKB-SubCell"/>
</dbReference>
<reference evidence="12" key="1">
    <citation type="submission" date="2016-05" db="EMBL/GenBank/DDBJ databases">
        <title>Draft genome of Corynebacterium afermentans subsp. afermentans LCDC 88199T.</title>
        <authorList>
            <person name="Bernier A.-M."/>
            <person name="Bernard K."/>
        </authorList>
    </citation>
    <scope>NUCLEOTIDE SEQUENCE [LARGE SCALE GENOMIC DNA]</scope>
    <source>
        <strain evidence="12">NML01-0328</strain>
    </source>
</reference>
<dbReference type="SMART" id="SM00924">
    <property type="entry name" value="MgtE_N"/>
    <property type="match status" value="1"/>
</dbReference>
<keyword evidence="6 9" id="KW-1133">Transmembrane helix</keyword>
<proteinExistence type="inferred from homology"/>
<comment type="caution">
    <text evidence="11">The sequence shown here is derived from an EMBL/GenBank/DDBJ whole genome shotgun (WGS) entry which is preliminary data.</text>
</comment>
<dbReference type="PANTHER" id="PTHR43773:SF1">
    <property type="entry name" value="MAGNESIUM TRANSPORTER MGTE"/>
    <property type="match status" value="1"/>
</dbReference>
<evidence type="ECO:0000256" key="2">
    <source>
        <dbReference type="ARBA" id="ARBA00009749"/>
    </source>
</evidence>
<dbReference type="NCBIfam" id="TIGR00400">
    <property type="entry name" value="mgtE"/>
    <property type="match status" value="1"/>
</dbReference>
<dbReference type="InterPro" id="IPR038076">
    <property type="entry name" value="MgtE_N_sf"/>
</dbReference>
<dbReference type="InterPro" id="IPR046342">
    <property type="entry name" value="CBS_dom_sf"/>
</dbReference>
<dbReference type="GO" id="GO:0015095">
    <property type="term" value="F:magnesium ion transmembrane transporter activity"/>
    <property type="evidence" value="ECO:0007669"/>
    <property type="project" value="UniProtKB-UniRule"/>
</dbReference>
<comment type="similarity">
    <text evidence="2 9">Belongs to the SLC41A transporter family.</text>
</comment>
<dbReference type="InterPro" id="IPR006667">
    <property type="entry name" value="SLC41_membr_dom"/>
</dbReference>
<comment type="function">
    <text evidence="9">Acts as a magnesium transporter.</text>
</comment>
<dbReference type="PANTHER" id="PTHR43773">
    <property type="entry name" value="MAGNESIUM TRANSPORTER MGTE"/>
    <property type="match status" value="1"/>
</dbReference>
<protein>
    <recommendedName>
        <fullName evidence="9">Magnesium transporter MgtE</fullName>
    </recommendedName>
</protein>
<keyword evidence="5 9" id="KW-0460">Magnesium</keyword>
<evidence type="ECO:0000256" key="1">
    <source>
        <dbReference type="ARBA" id="ARBA00004141"/>
    </source>
</evidence>
<evidence type="ECO:0000256" key="3">
    <source>
        <dbReference type="ARBA" id="ARBA00022448"/>
    </source>
</evidence>
<dbReference type="Gene3D" id="1.10.357.20">
    <property type="entry name" value="SLC41 divalent cation transporters, integral membrane domain"/>
    <property type="match status" value="1"/>
</dbReference>
<keyword evidence="4 9" id="KW-0812">Transmembrane</keyword>
<comment type="subunit">
    <text evidence="9">Homodimer.</text>
</comment>
<dbReference type="CDD" id="cd04606">
    <property type="entry name" value="CBS_pair_Mg_transporter"/>
    <property type="match status" value="1"/>
</dbReference>